<dbReference type="Proteomes" id="UP000427769">
    <property type="component" value="Chromosome"/>
</dbReference>
<dbReference type="InterPro" id="IPR036265">
    <property type="entry name" value="HIT-like_sf"/>
</dbReference>
<dbReference type="AlphaFoldDB" id="A0A5K7Z825"/>
<feature type="region of interest" description="Disordered" evidence="4">
    <location>
        <begin position="110"/>
        <end position="133"/>
    </location>
</feature>
<dbReference type="Pfam" id="PF01230">
    <property type="entry name" value="HIT"/>
    <property type="match status" value="1"/>
</dbReference>
<name>A0A5K7Z825_9BACT</name>
<evidence type="ECO:0000313" key="6">
    <source>
        <dbReference type="EMBL" id="BBO75841.1"/>
    </source>
</evidence>
<evidence type="ECO:0000259" key="5">
    <source>
        <dbReference type="PROSITE" id="PS51084"/>
    </source>
</evidence>
<feature type="domain" description="HIT" evidence="5">
    <location>
        <begin position="10"/>
        <end position="118"/>
    </location>
</feature>
<feature type="active site" description="Tele-AMP-histidine intermediate" evidence="1">
    <location>
        <position position="105"/>
    </location>
</feature>
<dbReference type="Gene3D" id="3.30.428.10">
    <property type="entry name" value="HIT-like"/>
    <property type="match status" value="1"/>
</dbReference>
<keyword evidence="7" id="KW-1185">Reference proteome</keyword>
<sequence>MTKISGDNPSDCLFCQWVAQGKAVAECGTVAAFNDGFPVTPGHLLIVPKRHVADGLALSQQEIRDSEELIRRLVGQIREDDPGVTGFNIGINIGRSAGQTVMHAHIHLIPRRDGDTDDPKGGVRGVIQGKRGY</sequence>
<dbReference type="EMBL" id="AP021875">
    <property type="protein sequence ID" value="BBO75841.1"/>
    <property type="molecule type" value="Genomic_DNA"/>
</dbReference>
<dbReference type="PANTHER" id="PTHR42997">
    <property type="entry name" value="HIT FAMILY HYDROLASE"/>
    <property type="match status" value="1"/>
</dbReference>
<dbReference type="PROSITE" id="PS51084">
    <property type="entry name" value="HIT_2"/>
    <property type="match status" value="1"/>
</dbReference>
<organism evidence="6 7">
    <name type="scientific">Desulfosarcina widdelii</name>
    <dbReference type="NCBI Taxonomy" id="947919"/>
    <lineage>
        <taxon>Bacteria</taxon>
        <taxon>Pseudomonadati</taxon>
        <taxon>Thermodesulfobacteriota</taxon>
        <taxon>Desulfobacteria</taxon>
        <taxon>Desulfobacterales</taxon>
        <taxon>Desulfosarcinaceae</taxon>
        <taxon>Desulfosarcina</taxon>
    </lineage>
</organism>
<dbReference type="PRINTS" id="PR00332">
    <property type="entry name" value="HISTRIAD"/>
</dbReference>
<feature type="short sequence motif" description="Histidine triad motif" evidence="2 3">
    <location>
        <begin position="103"/>
        <end position="107"/>
    </location>
</feature>
<evidence type="ECO:0000256" key="3">
    <source>
        <dbReference type="PROSITE-ProRule" id="PRU00464"/>
    </source>
</evidence>
<gene>
    <name evidence="6" type="ORF">DSCW_32580</name>
</gene>
<dbReference type="InterPro" id="IPR011146">
    <property type="entry name" value="HIT-like"/>
</dbReference>
<protein>
    <submittedName>
        <fullName evidence="6">HIT family protein</fullName>
    </submittedName>
</protein>
<dbReference type="GO" id="GO:0003824">
    <property type="term" value="F:catalytic activity"/>
    <property type="evidence" value="ECO:0007669"/>
    <property type="project" value="InterPro"/>
</dbReference>
<evidence type="ECO:0000313" key="7">
    <source>
        <dbReference type="Proteomes" id="UP000427769"/>
    </source>
</evidence>
<accession>A0A5K7Z825</accession>
<dbReference type="SUPFAM" id="SSF54197">
    <property type="entry name" value="HIT-like"/>
    <property type="match status" value="1"/>
</dbReference>
<feature type="compositionally biased region" description="Basic and acidic residues" evidence="4">
    <location>
        <begin position="110"/>
        <end position="121"/>
    </location>
</feature>
<dbReference type="InterPro" id="IPR001310">
    <property type="entry name" value="Histidine_triad_HIT"/>
</dbReference>
<dbReference type="PANTHER" id="PTHR42997:SF1">
    <property type="entry name" value="AP-4-A PHOSPHORYLASE"/>
    <property type="match status" value="1"/>
</dbReference>
<dbReference type="RefSeq" id="WP_197740565.1">
    <property type="nucleotide sequence ID" value="NZ_AP021875.1"/>
</dbReference>
<evidence type="ECO:0000256" key="2">
    <source>
        <dbReference type="PIRSR" id="PIRSR601310-3"/>
    </source>
</evidence>
<evidence type="ECO:0000256" key="4">
    <source>
        <dbReference type="SAM" id="MobiDB-lite"/>
    </source>
</evidence>
<proteinExistence type="predicted"/>
<dbReference type="KEGG" id="dwd:DSCW_32580"/>
<dbReference type="InterPro" id="IPR052908">
    <property type="entry name" value="AP-4-A_phosphorylase"/>
</dbReference>
<reference evidence="6 7" key="1">
    <citation type="submission" date="2019-11" db="EMBL/GenBank/DDBJ databases">
        <title>Comparative genomics of hydrocarbon-degrading Desulfosarcina strains.</title>
        <authorList>
            <person name="Watanabe M."/>
            <person name="Kojima H."/>
            <person name="Fukui M."/>
        </authorList>
    </citation>
    <scope>NUCLEOTIDE SEQUENCE [LARGE SCALE GENOMIC DNA]</scope>
    <source>
        <strain evidence="6 7">PP31</strain>
    </source>
</reference>
<evidence type="ECO:0000256" key="1">
    <source>
        <dbReference type="PIRSR" id="PIRSR601310-1"/>
    </source>
</evidence>